<dbReference type="EMBL" id="JPOX01000027">
    <property type="protein sequence ID" value="KFX44634.1"/>
    <property type="molecule type" value="Genomic_DNA"/>
</dbReference>
<dbReference type="PANTHER" id="PTHR41677">
    <property type="entry name" value="YALI0B19030P"/>
    <property type="match status" value="1"/>
</dbReference>
<dbReference type="eggNOG" id="ENOG502QSJX">
    <property type="taxonomic scope" value="Eukaryota"/>
</dbReference>
<accession>A0A093V3T4</accession>
<dbReference type="HOGENOM" id="CLU_045155_0_0_1"/>
<gene>
    <name evidence="1" type="ORF">GQ26_0270690</name>
</gene>
<protein>
    <recommendedName>
        <fullName evidence="2">Fe2OG dioxygenase domain-containing protein</fullName>
    </recommendedName>
</protein>
<organism evidence="1">
    <name type="scientific">Talaromyces marneffei PM1</name>
    <dbReference type="NCBI Taxonomy" id="1077442"/>
    <lineage>
        <taxon>Eukaryota</taxon>
        <taxon>Fungi</taxon>
        <taxon>Dikarya</taxon>
        <taxon>Ascomycota</taxon>
        <taxon>Pezizomycotina</taxon>
        <taxon>Eurotiomycetes</taxon>
        <taxon>Eurotiomycetidae</taxon>
        <taxon>Eurotiales</taxon>
        <taxon>Trichocomaceae</taxon>
        <taxon>Talaromyces</taxon>
        <taxon>Talaromyces sect. Talaromyces</taxon>
    </lineage>
</organism>
<proteinExistence type="predicted"/>
<evidence type="ECO:0008006" key="2">
    <source>
        <dbReference type="Google" id="ProtNLM"/>
    </source>
</evidence>
<dbReference type="AlphaFoldDB" id="A0A093V3T4"/>
<dbReference type="PANTHER" id="PTHR41677:SF1">
    <property type="entry name" value="FE2OG DIOXYGENASE DOMAIN-CONTAINING PROTEIN"/>
    <property type="match status" value="1"/>
</dbReference>
<evidence type="ECO:0000313" key="1">
    <source>
        <dbReference type="EMBL" id="KFX44634.1"/>
    </source>
</evidence>
<reference evidence="1" key="1">
    <citation type="journal article" date="2014" name="PLoS Genet.">
        <title>Signature Gene Expression Reveals Novel Clues to the Molecular Mechanisms of Dimorphic Transition in Penicillium marneffei.</title>
        <authorList>
            <person name="Yang E."/>
            <person name="Wang G."/>
            <person name="Cai J."/>
            <person name="Woo P.C."/>
            <person name="Lau S.K."/>
            <person name="Yuen K.-Y."/>
            <person name="Chow W.-N."/>
            <person name="Lin X."/>
        </authorList>
    </citation>
    <scope>NUCLEOTIDE SEQUENCE [LARGE SCALE GENOMIC DNA]</scope>
    <source>
        <strain evidence="1">PM1</strain>
    </source>
</reference>
<name>A0A093V3T4_TALMA</name>
<sequence>MVIAIPPVVIGPTQKKRTKATKQLPQSLIDTTKNVSKVQRFDPERHINFTDPEKVYSMKEIGREGAGISPVALTTPFSLFTQEAIEQIRAELFTPEILENHHVTSDFASNMLRGYGARNAPFIHSVWNNPKVLEILSKLAGVELVPIYEYDTGHTNVSIDDSKTTATNGEDKDETAFAWHYDSVPFVCVTMLSDCTGMVGGETAVRLGEDKVMKVRGPTQGCAVIMQGRYIEHQALKARGGAERITMITSFRPKSALIKDETILVGMRPISHLPELYLQYSEYRLEILEERIRDQLRKVRERKRASLEFDTKGVKEFLREQREYIDTTIGEMVELD</sequence>
<comment type="caution">
    <text evidence="1">The sequence shown here is derived from an EMBL/GenBank/DDBJ whole genome shotgun (WGS) entry which is preliminary data.</text>
</comment>